<dbReference type="Proteomes" id="UP000054498">
    <property type="component" value="Unassembled WGS sequence"/>
</dbReference>
<dbReference type="STRING" id="145388.A0A0D2MYG1"/>
<gene>
    <name evidence="3" type="ORF">MNEG_8803</name>
</gene>
<keyword evidence="4" id="KW-1185">Reference proteome</keyword>
<feature type="compositionally biased region" description="Low complexity" evidence="1">
    <location>
        <begin position="18"/>
        <end position="36"/>
    </location>
</feature>
<dbReference type="GO" id="GO:0005506">
    <property type="term" value="F:iron ion binding"/>
    <property type="evidence" value="ECO:0007669"/>
    <property type="project" value="InterPro"/>
</dbReference>
<sequence length="293" mass="31532">MLGAPAVSAQAANEHTARLAASPSAPRRGAASSRPCPRAPRRPRLTLARAAGPLDGAAATQLRQAGPGTPAPSYAEIDAQPLNRVVMALFRRKMVESIGSDSQLQGYPAIIDLTRRLNRQYQTARDTQLATRRILNSLFPSWLPGAFKVMFSAPLPAFSCRLNALATALTCQWLMGPCKVNDVELDSGEVGSGMGVLVERCRYLEEAGCASICINSCKVPTQEFFEKDMGLPLTMTPNYEDFSCQFAFGKTPLPQSQDEAFSTPCFTQCPSKKRTFSDGGAGRPGDCPNVAVR</sequence>
<dbReference type="GeneID" id="25741678"/>
<feature type="region of interest" description="Disordered" evidence="1">
    <location>
        <begin position="1"/>
        <end position="43"/>
    </location>
</feature>
<evidence type="ECO:0000313" key="4">
    <source>
        <dbReference type="Proteomes" id="UP000054498"/>
    </source>
</evidence>
<dbReference type="PANTHER" id="PTHR33591">
    <property type="entry name" value="BETA-CAROTENE ISOMERASE D27"/>
    <property type="match status" value="1"/>
</dbReference>
<protein>
    <recommendedName>
        <fullName evidence="2">Beta-carotene isomerase D27-like C-terminal domain-containing protein</fullName>
    </recommendedName>
</protein>
<reference evidence="3 4" key="1">
    <citation type="journal article" date="2013" name="BMC Genomics">
        <title>Reconstruction of the lipid metabolism for the microalga Monoraphidium neglectum from its genome sequence reveals characteristics suitable for biofuel production.</title>
        <authorList>
            <person name="Bogen C."/>
            <person name="Al-Dilaimi A."/>
            <person name="Albersmeier A."/>
            <person name="Wichmann J."/>
            <person name="Grundmann M."/>
            <person name="Rupp O."/>
            <person name="Lauersen K.J."/>
            <person name="Blifernez-Klassen O."/>
            <person name="Kalinowski J."/>
            <person name="Goesmann A."/>
            <person name="Mussgnug J.H."/>
            <person name="Kruse O."/>
        </authorList>
    </citation>
    <scope>NUCLEOTIDE SEQUENCE [LARGE SCALE GENOMIC DNA]</scope>
    <source>
        <strain evidence="3 4">SAG 48.87</strain>
    </source>
</reference>
<evidence type="ECO:0000256" key="1">
    <source>
        <dbReference type="SAM" id="MobiDB-lite"/>
    </source>
</evidence>
<dbReference type="InterPro" id="IPR025114">
    <property type="entry name" value="D27-like_C"/>
</dbReference>
<dbReference type="InterPro" id="IPR038938">
    <property type="entry name" value="D27-like"/>
</dbReference>
<dbReference type="EMBL" id="KK101934">
    <property type="protein sequence ID" value="KIY99160.1"/>
    <property type="molecule type" value="Genomic_DNA"/>
</dbReference>
<dbReference type="KEGG" id="mng:MNEG_8803"/>
<dbReference type="RefSeq" id="XP_013898180.1">
    <property type="nucleotide sequence ID" value="XM_014042726.1"/>
</dbReference>
<organism evidence="3 4">
    <name type="scientific">Monoraphidium neglectum</name>
    <dbReference type="NCBI Taxonomy" id="145388"/>
    <lineage>
        <taxon>Eukaryota</taxon>
        <taxon>Viridiplantae</taxon>
        <taxon>Chlorophyta</taxon>
        <taxon>core chlorophytes</taxon>
        <taxon>Chlorophyceae</taxon>
        <taxon>CS clade</taxon>
        <taxon>Sphaeropleales</taxon>
        <taxon>Selenastraceae</taxon>
        <taxon>Monoraphidium</taxon>
    </lineage>
</organism>
<dbReference type="OrthoDB" id="416096at2759"/>
<evidence type="ECO:0000259" key="2">
    <source>
        <dbReference type="Pfam" id="PF13225"/>
    </source>
</evidence>
<proteinExistence type="predicted"/>
<dbReference type="AlphaFoldDB" id="A0A0D2MYG1"/>
<feature type="domain" description="Beta-carotene isomerase D27-like C-terminal" evidence="2">
    <location>
        <begin position="173"/>
        <end position="255"/>
    </location>
</feature>
<evidence type="ECO:0000313" key="3">
    <source>
        <dbReference type="EMBL" id="KIY99160.1"/>
    </source>
</evidence>
<dbReference type="Pfam" id="PF13225">
    <property type="entry name" value="D27-like_C"/>
    <property type="match status" value="1"/>
</dbReference>
<accession>A0A0D2MYG1</accession>
<dbReference type="PANTHER" id="PTHR33591:SF2">
    <property type="entry name" value="BETA-CAROTENE ISOMERASE D27"/>
    <property type="match status" value="1"/>
</dbReference>
<name>A0A0D2MYG1_9CHLO</name>